<keyword evidence="2" id="KW-1185">Reference proteome</keyword>
<name>A0A5C3NDC5_9AGAM</name>
<accession>A0A5C3NDC5</accession>
<dbReference type="EMBL" id="ML213506">
    <property type="protein sequence ID" value="TFK53998.1"/>
    <property type="molecule type" value="Genomic_DNA"/>
</dbReference>
<reference evidence="1 2" key="1">
    <citation type="journal article" date="2019" name="Nat. Ecol. Evol.">
        <title>Megaphylogeny resolves global patterns of mushroom evolution.</title>
        <authorList>
            <person name="Varga T."/>
            <person name="Krizsan K."/>
            <person name="Foldi C."/>
            <person name="Dima B."/>
            <person name="Sanchez-Garcia M."/>
            <person name="Sanchez-Ramirez S."/>
            <person name="Szollosi G.J."/>
            <person name="Szarkandi J.G."/>
            <person name="Papp V."/>
            <person name="Albert L."/>
            <person name="Andreopoulos W."/>
            <person name="Angelini C."/>
            <person name="Antonin V."/>
            <person name="Barry K.W."/>
            <person name="Bougher N.L."/>
            <person name="Buchanan P."/>
            <person name="Buyck B."/>
            <person name="Bense V."/>
            <person name="Catcheside P."/>
            <person name="Chovatia M."/>
            <person name="Cooper J."/>
            <person name="Damon W."/>
            <person name="Desjardin D."/>
            <person name="Finy P."/>
            <person name="Geml J."/>
            <person name="Haridas S."/>
            <person name="Hughes K."/>
            <person name="Justo A."/>
            <person name="Karasinski D."/>
            <person name="Kautmanova I."/>
            <person name="Kiss B."/>
            <person name="Kocsube S."/>
            <person name="Kotiranta H."/>
            <person name="LaButti K.M."/>
            <person name="Lechner B.E."/>
            <person name="Liimatainen K."/>
            <person name="Lipzen A."/>
            <person name="Lukacs Z."/>
            <person name="Mihaltcheva S."/>
            <person name="Morgado L.N."/>
            <person name="Niskanen T."/>
            <person name="Noordeloos M.E."/>
            <person name="Ohm R.A."/>
            <person name="Ortiz-Santana B."/>
            <person name="Ovrebo C."/>
            <person name="Racz N."/>
            <person name="Riley R."/>
            <person name="Savchenko A."/>
            <person name="Shiryaev A."/>
            <person name="Soop K."/>
            <person name="Spirin V."/>
            <person name="Szebenyi C."/>
            <person name="Tomsovsky M."/>
            <person name="Tulloss R.E."/>
            <person name="Uehling J."/>
            <person name="Grigoriev I.V."/>
            <person name="Vagvolgyi C."/>
            <person name="Papp T."/>
            <person name="Martin F.M."/>
            <person name="Miettinen O."/>
            <person name="Hibbett D.S."/>
            <person name="Nagy L.G."/>
        </authorList>
    </citation>
    <scope>NUCLEOTIDE SEQUENCE [LARGE SCALE GENOMIC DNA]</scope>
    <source>
        <strain evidence="1 2">OMC1185</strain>
    </source>
</reference>
<gene>
    <name evidence="1" type="ORF">OE88DRAFT_1140594</name>
</gene>
<dbReference type="OrthoDB" id="37659at2759"/>
<dbReference type="Proteomes" id="UP000305948">
    <property type="component" value="Unassembled WGS sequence"/>
</dbReference>
<organism evidence="1 2">
    <name type="scientific">Heliocybe sulcata</name>
    <dbReference type="NCBI Taxonomy" id="5364"/>
    <lineage>
        <taxon>Eukaryota</taxon>
        <taxon>Fungi</taxon>
        <taxon>Dikarya</taxon>
        <taxon>Basidiomycota</taxon>
        <taxon>Agaricomycotina</taxon>
        <taxon>Agaricomycetes</taxon>
        <taxon>Gloeophyllales</taxon>
        <taxon>Gloeophyllaceae</taxon>
        <taxon>Heliocybe</taxon>
    </lineage>
</organism>
<dbReference type="AlphaFoldDB" id="A0A5C3NDC5"/>
<protein>
    <submittedName>
        <fullName evidence="1">Uncharacterized protein</fullName>
    </submittedName>
</protein>
<sequence length="188" mass="21536">MASQQDHVLVPHQGRMAPDGITPLRFRQDMAWVCPDNHGDLPPYILIRRSSDPTHTPRDLHWMIVWAIKRDEDVWRVIHVVQERAVGAEIANDYLSNPHPRTHFLQPDTVTQGRLVGLATLTRPQRQLVEQIVCEHPVRAPDGRWNCQDFIEEVLERAIAADIIDRHSVQSALADARRGFEVNSCMLP</sequence>
<evidence type="ECO:0000313" key="2">
    <source>
        <dbReference type="Proteomes" id="UP000305948"/>
    </source>
</evidence>
<evidence type="ECO:0000313" key="1">
    <source>
        <dbReference type="EMBL" id="TFK53998.1"/>
    </source>
</evidence>
<proteinExistence type="predicted"/>